<evidence type="ECO:0000313" key="2">
    <source>
        <dbReference type="Proteomes" id="UP000317318"/>
    </source>
</evidence>
<sequence>MLKMVGVYLLKEKILCCPLNQATTKLWFGSDNIKQLPTECDSRTLGQQIIDALNESHQGMPHPTDFSSITKPLLEAAGVRSAGMLHRKSTFLSVEYDGSQFVVEPHVPNPDGGVVPDPDAKSVFDSSIDPEVLGREILKNR</sequence>
<protein>
    <submittedName>
        <fullName evidence="1">Uncharacterized protein</fullName>
    </submittedName>
</protein>
<name>A0A517R2Q3_9PLAN</name>
<dbReference type="SUPFAM" id="SSF160207">
    <property type="entry name" value="NMB0488-like"/>
    <property type="match status" value="1"/>
</dbReference>
<proteinExistence type="predicted"/>
<gene>
    <name evidence="1" type="ORF">Pan189_25600</name>
</gene>
<dbReference type="KEGG" id="svp:Pan189_25600"/>
<evidence type="ECO:0000313" key="1">
    <source>
        <dbReference type="EMBL" id="QDT38170.1"/>
    </source>
</evidence>
<dbReference type="InterPro" id="IPR037891">
    <property type="entry name" value="Cdil-like_sf"/>
</dbReference>
<dbReference type="AlphaFoldDB" id="A0A517R2Q3"/>
<accession>A0A517R2Q3</accession>
<organism evidence="1 2">
    <name type="scientific">Stratiformator vulcanicus</name>
    <dbReference type="NCBI Taxonomy" id="2527980"/>
    <lineage>
        <taxon>Bacteria</taxon>
        <taxon>Pseudomonadati</taxon>
        <taxon>Planctomycetota</taxon>
        <taxon>Planctomycetia</taxon>
        <taxon>Planctomycetales</taxon>
        <taxon>Planctomycetaceae</taxon>
        <taxon>Stratiformator</taxon>
    </lineage>
</organism>
<dbReference type="OrthoDB" id="3373251at2"/>
<dbReference type="RefSeq" id="WP_145364215.1">
    <property type="nucleotide sequence ID" value="NZ_CP036268.1"/>
</dbReference>
<dbReference type="Proteomes" id="UP000317318">
    <property type="component" value="Chromosome"/>
</dbReference>
<reference evidence="1 2" key="1">
    <citation type="submission" date="2019-02" db="EMBL/GenBank/DDBJ databases">
        <title>Deep-cultivation of Planctomycetes and their phenomic and genomic characterization uncovers novel biology.</title>
        <authorList>
            <person name="Wiegand S."/>
            <person name="Jogler M."/>
            <person name="Boedeker C."/>
            <person name="Pinto D."/>
            <person name="Vollmers J."/>
            <person name="Rivas-Marin E."/>
            <person name="Kohn T."/>
            <person name="Peeters S.H."/>
            <person name="Heuer A."/>
            <person name="Rast P."/>
            <person name="Oberbeckmann S."/>
            <person name="Bunk B."/>
            <person name="Jeske O."/>
            <person name="Meyerdierks A."/>
            <person name="Storesund J.E."/>
            <person name="Kallscheuer N."/>
            <person name="Luecker S."/>
            <person name="Lage O.M."/>
            <person name="Pohl T."/>
            <person name="Merkel B.J."/>
            <person name="Hornburger P."/>
            <person name="Mueller R.-W."/>
            <person name="Bruemmer F."/>
            <person name="Labrenz M."/>
            <person name="Spormann A.M."/>
            <person name="Op den Camp H."/>
            <person name="Overmann J."/>
            <person name="Amann R."/>
            <person name="Jetten M.S.M."/>
            <person name="Mascher T."/>
            <person name="Medema M.H."/>
            <person name="Devos D.P."/>
            <person name="Kaster A.-K."/>
            <person name="Ovreas L."/>
            <person name="Rohde M."/>
            <person name="Galperin M.Y."/>
            <person name="Jogler C."/>
        </authorList>
    </citation>
    <scope>NUCLEOTIDE SEQUENCE [LARGE SCALE GENOMIC DNA]</scope>
    <source>
        <strain evidence="1 2">Pan189</strain>
    </source>
</reference>
<keyword evidence="2" id="KW-1185">Reference proteome</keyword>
<dbReference type="EMBL" id="CP036268">
    <property type="protein sequence ID" value="QDT38170.1"/>
    <property type="molecule type" value="Genomic_DNA"/>
</dbReference>